<dbReference type="InterPro" id="IPR000073">
    <property type="entry name" value="AB_hydrolase_1"/>
</dbReference>
<dbReference type="InterPro" id="IPR029058">
    <property type="entry name" value="AB_hydrolase_fold"/>
</dbReference>
<keyword evidence="2" id="KW-0378">Hydrolase</keyword>
<sequence>MSERLAATASFFVSLVLSTACIGEEAAKLLITNPVYTKPQQLVDVGHGRRMNLYCLGSGSPTVILDAGMGDSTISWALVQPAIATRTRACSYDRAGLGFSDGSSRPGTASNNADDLHALLKAAHIAPPYVLVGHSAAGMYIRVYADRYPGEVVGMVSVEGSHEDQWTRGWAIGAPGQQARWDKFLKEYGSCVDEARHGLIAGTPAYKKCVGDPDPRFSPAINEAQARYASTVRWQAAIASERQAVAYASADQTRATRKHYGDMPIIVLTHSPYTKAPDETQQERNQRTLLWESLHLEVAAMSSRGVNEIVPNAGHYIQYDQPQVVIDAVNQAVAIARDQAAQQRGNGSAHTGARTD</sequence>
<name>A0ABN0U8W6_9GAMM</name>
<dbReference type="PROSITE" id="PS51257">
    <property type="entry name" value="PROKAR_LIPOPROTEIN"/>
    <property type="match status" value="1"/>
</dbReference>
<dbReference type="Proteomes" id="UP001500657">
    <property type="component" value="Unassembled WGS sequence"/>
</dbReference>
<proteinExistence type="predicted"/>
<dbReference type="SUPFAM" id="SSF53474">
    <property type="entry name" value="alpha/beta-Hydrolases"/>
    <property type="match status" value="1"/>
</dbReference>
<dbReference type="Gene3D" id="3.40.50.1820">
    <property type="entry name" value="alpha/beta hydrolase"/>
    <property type="match status" value="1"/>
</dbReference>
<dbReference type="PANTHER" id="PTHR43194:SF2">
    <property type="entry name" value="PEROXISOMAL MEMBRANE PROTEIN LPX1"/>
    <property type="match status" value="1"/>
</dbReference>
<feature type="domain" description="AB hydrolase-1" evidence="1">
    <location>
        <begin position="67"/>
        <end position="328"/>
    </location>
</feature>
<evidence type="ECO:0000259" key="1">
    <source>
        <dbReference type="Pfam" id="PF12697"/>
    </source>
</evidence>
<organism evidence="2 3">
    <name type="scientific">Rhodanobacter caeni</name>
    <dbReference type="NCBI Taxonomy" id="657654"/>
    <lineage>
        <taxon>Bacteria</taxon>
        <taxon>Pseudomonadati</taxon>
        <taxon>Pseudomonadota</taxon>
        <taxon>Gammaproteobacteria</taxon>
        <taxon>Lysobacterales</taxon>
        <taxon>Rhodanobacteraceae</taxon>
        <taxon>Rhodanobacter</taxon>
    </lineage>
</organism>
<evidence type="ECO:0000313" key="3">
    <source>
        <dbReference type="Proteomes" id="UP001500657"/>
    </source>
</evidence>
<accession>A0ABN0U8W6</accession>
<dbReference type="EMBL" id="BAAAFO010000001">
    <property type="protein sequence ID" value="GAA0242492.1"/>
    <property type="molecule type" value="Genomic_DNA"/>
</dbReference>
<reference evidence="2 3" key="1">
    <citation type="journal article" date="2019" name="Int. J. Syst. Evol. Microbiol.">
        <title>The Global Catalogue of Microorganisms (GCM) 10K type strain sequencing project: providing services to taxonomists for standard genome sequencing and annotation.</title>
        <authorList>
            <consortium name="The Broad Institute Genomics Platform"/>
            <consortium name="The Broad Institute Genome Sequencing Center for Infectious Disease"/>
            <person name="Wu L."/>
            <person name="Ma J."/>
        </authorList>
    </citation>
    <scope>NUCLEOTIDE SEQUENCE [LARGE SCALE GENOMIC DNA]</scope>
    <source>
        <strain evidence="2 3">JCM 16242</strain>
    </source>
</reference>
<comment type="caution">
    <text evidence="2">The sequence shown here is derived from an EMBL/GenBank/DDBJ whole genome shotgun (WGS) entry which is preliminary data.</text>
</comment>
<keyword evidence="3" id="KW-1185">Reference proteome</keyword>
<dbReference type="InterPro" id="IPR050228">
    <property type="entry name" value="Carboxylesterase_BioH"/>
</dbReference>
<dbReference type="PANTHER" id="PTHR43194">
    <property type="entry name" value="HYDROLASE ALPHA/BETA FOLD FAMILY"/>
    <property type="match status" value="1"/>
</dbReference>
<dbReference type="Pfam" id="PF12697">
    <property type="entry name" value="Abhydrolase_6"/>
    <property type="match status" value="1"/>
</dbReference>
<protein>
    <submittedName>
        <fullName evidence="2">Alpha/beta hydrolase</fullName>
    </submittedName>
</protein>
<gene>
    <name evidence="2" type="ORF">GCM10009126_05180</name>
</gene>
<dbReference type="GO" id="GO:0016787">
    <property type="term" value="F:hydrolase activity"/>
    <property type="evidence" value="ECO:0007669"/>
    <property type="project" value="UniProtKB-KW"/>
</dbReference>
<evidence type="ECO:0000313" key="2">
    <source>
        <dbReference type="EMBL" id="GAA0242492.1"/>
    </source>
</evidence>
<dbReference type="RefSeq" id="WP_343879849.1">
    <property type="nucleotide sequence ID" value="NZ_BAAAFO010000001.1"/>
</dbReference>